<dbReference type="Gene3D" id="3.40.50.1000">
    <property type="entry name" value="HAD superfamily/HAD-like"/>
    <property type="match status" value="1"/>
</dbReference>
<organism evidence="1">
    <name type="scientific">candidate division CPR1 bacterium ADurb.Bin160</name>
    <dbReference type="NCBI Taxonomy" id="1852826"/>
    <lineage>
        <taxon>Bacteria</taxon>
        <taxon>candidate division CPR1</taxon>
    </lineage>
</organism>
<sequence length="163" mass="19345">MSYKRTGRSTKDYLINKGIDSKITNEICNKWVNNIENIRLLKLDKLYKDSKEFLEKYYKKYNLILITGRSNKKNTKIQIDELGISKFFKKIEIIKPTKNISEKKTKLTQKHKCFVIIGDTETEKNVSDSLKIKFYPISRGFRSKKYWINLNILSYSSLKMIKI</sequence>
<comment type="caution">
    <text evidence="1">The sequence shown here is derived from an EMBL/GenBank/DDBJ whole genome shotgun (WGS) entry which is preliminary data.</text>
</comment>
<evidence type="ECO:0000313" key="1">
    <source>
        <dbReference type="EMBL" id="OQB40085.1"/>
    </source>
</evidence>
<dbReference type="Proteomes" id="UP000485621">
    <property type="component" value="Unassembled WGS sequence"/>
</dbReference>
<proteinExistence type="predicted"/>
<dbReference type="InterPro" id="IPR023214">
    <property type="entry name" value="HAD_sf"/>
</dbReference>
<dbReference type="SUPFAM" id="SSF56784">
    <property type="entry name" value="HAD-like"/>
    <property type="match status" value="1"/>
</dbReference>
<accession>A0A1V5ZIL3</accession>
<name>A0A1V5ZIL3_9BACT</name>
<dbReference type="EMBL" id="MWDB01000059">
    <property type="protein sequence ID" value="OQB40085.1"/>
    <property type="molecule type" value="Genomic_DNA"/>
</dbReference>
<protein>
    <submittedName>
        <fullName evidence="1">Uncharacterized protein</fullName>
    </submittedName>
</protein>
<dbReference type="AlphaFoldDB" id="A0A1V5ZIL3"/>
<dbReference type="InterPro" id="IPR036412">
    <property type="entry name" value="HAD-like_sf"/>
</dbReference>
<reference evidence="1" key="1">
    <citation type="submission" date="2017-02" db="EMBL/GenBank/DDBJ databases">
        <title>Delving into the versatile metabolic prowess of the omnipresent phylum Bacteroidetes.</title>
        <authorList>
            <person name="Nobu M.K."/>
            <person name="Mei R."/>
            <person name="Narihiro T."/>
            <person name="Kuroda K."/>
            <person name="Liu W.-T."/>
        </authorList>
    </citation>
    <scope>NUCLEOTIDE SEQUENCE</scope>
    <source>
        <strain evidence="1">ADurb.Bin160</strain>
    </source>
</reference>
<gene>
    <name evidence="1" type="ORF">BWY04_01451</name>
</gene>